<feature type="domain" description="Reverse transcriptase" evidence="4">
    <location>
        <begin position="415"/>
        <end position="691"/>
    </location>
</feature>
<dbReference type="SUPFAM" id="SSF56672">
    <property type="entry name" value="DNA/RNA polymerases"/>
    <property type="match status" value="1"/>
</dbReference>
<keyword evidence="1" id="KW-0479">Metal-binding</keyword>
<dbReference type="CDD" id="cd01650">
    <property type="entry name" value="RT_nLTR_like"/>
    <property type="match status" value="1"/>
</dbReference>
<evidence type="ECO:0000259" key="3">
    <source>
        <dbReference type="PROSITE" id="PS50157"/>
    </source>
</evidence>
<keyword evidence="1" id="KW-0862">Zinc</keyword>
<proteinExistence type="predicted"/>
<dbReference type="PANTHER" id="PTHR19446">
    <property type="entry name" value="REVERSE TRANSCRIPTASES"/>
    <property type="match status" value="1"/>
</dbReference>
<organism evidence="5 6">
    <name type="scientific">Nesidiocoris tenuis</name>
    <dbReference type="NCBI Taxonomy" id="355587"/>
    <lineage>
        <taxon>Eukaryota</taxon>
        <taxon>Metazoa</taxon>
        <taxon>Ecdysozoa</taxon>
        <taxon>Arthropoda</taxon>
        <taxon>Hexapoda</taxon>
        <taxon>Insecta</taxon>
        <taxon>Pterygota</taxon>
        <taxon>Neoptera</taxon>
        <taxon>Paraneoptera</taxon>
        <taxon>Hemiptera</taxon>
        <taxon>Heteroptera</taxon>
        <taxon>Panheteroptera</taxon>
        <taxon>Cimicomorpha</taxon>
        <taxon>Miridae</taxon>
        <taxon>Dicyphina</taxon>
        <taxon>Nesidiocoris</taxon>
    </lineage>
</organism>
<dbReference type="InterPro" id="IPR000477">
    <property type="entry name" value="RT_dom"/>
</dbReference>
<accession>A0ABN7AAZ4</accession>
<feature type="domain" description="C2H2-type" evidence="3">
    <location>
        <begin position="63"/>
        <end position="91"/>
    </location>
</feature>
<dbReference type="GO" id="GO:0003964">
    <property type="term" value="F:RNA-directed DNA polymerase activity"/>
    <property type="evidence" value="ECO:0007669"/>
    <property type="project" value="UniProtKB-KW"/>
</dbReference>
<name>A0ABN7AAZ4_9HEMI</name>
<keyword evidence="5" id="KW-0695">RNA-directed DNA polymerase</keyword>
<evidence type="ECO:0000256" key="1">
    <source>
        <dbReference type="PROSITE-ProRule" id="PRU00042"/>
    </source>
</evidence>
<dbReference type="InterPro" id="IPR013087">
    <property type="entry name" value="Znf_C2H2_type"/>
</dbReference>
<dbReference type="InterPro" id="IPR043502">
    <property type="entry name" value="DNA/RNA_pol_sf"/>
</dbReference>
<dbReference type="PROSITE" id="PS00028">
    <property type="entry name" value="ZINC_FINGER_C2H2_1"/>
    <property type="match status" value="1"/>
</dbReference>
<feature type="region of interest" description="Disordered" evidence="2">
    <location>
        <begin position="1"/>
        <end position="53"/>
    </location>
</feature>
<evidence type="ECO:0000259" key="4">
    <source>
        <dbReference type="PROSITE" id="PS50878"/>
    </source>
</evidence>
<keyword evidence="6" id="KW-1185">Reference proteome</keyword>
<protein>
    <submittedName>
        <fullName evidence="5">Reverse transcriptase (RNA-dependent DNA polymerase)</fullName>
    </submittedName>
</protein>
<feature type="compositionally biased region" description="Polar residues" evidence="2">
    <location>
        <begin position="1"/>
        <end position="22"/>
    </location>
</feature>
<evidence type="ECO:0000313" key="6">
    <source>
        <dbReference type="Proteomes" id="UP001307889"/>
    </source>
</evidence>
<gene>
    <name evidence="5" type="ORF">NTJ_00217</name>
</gene>
<keyword evidence="5" id="KW-0808">Transferase</keyword>
<evidence type="ECO:0000256" key="2">
    <source>
        <dbReference type="SAM" id="MobiDB-lite"/>
    </source>
</evidence>
<dbReference type="EMBL" id="AP028909">
    <property type="protein sequence ID" value="BES87412.1"/>
    <property type="molecule type" value="Genomic_DNA"/>
</dbReference>
<dbReference type="PROSITE" id="PS50878">
    <property type="entry name" value="RT_POL"/>
    <property type="match status" value="1"/>
</dbReference>
<sequence length="1090" mass="119464">MSSKNNQPQSLCRPTGTQSSREGSLVRPRQGRPLAGSSSFSQPLPQASNVTADSFSSSQNSLFLCSTCSRSFGSSIGLGQHRRKAHPLEYNAALQDRPPRKRRYEDEELRLIAGAERDLVRERPEVSAHEIINHLALGFPERTREALRCQRKTQRYRQMLSAMMDVAEERSERPVDDDAPSIGDSSQDLVGAPVEDENQHMNEPGPSGVDPSPEVESQILQEVRRLVPLVAKHEKHDGPSLAAIASEASHGKEGLEEAVADYVIRVFAGERRPRAGGRRRTGDAAPVVGNRQRKTNLRREAYQRTQGTWKRDPGLVAKEILDSEEGELPQSPDLAAFKAFWEPIMAAPSHSADAPVTSPAEHPNEALWGIMDKPFSAIEIQRNRVEVRTSSGPDGINAGKWNRAPRVVQALVLNLLLLAGRCPERLTVARTVFIPKKGGVGPGSFRPISIASVVFRHFQKLLAARLAGADVVDDRQRAFRVADGTAENLAVLQTMLFHAKTRRRQLHLASLDVSKAFDSVSHYAIRDCLVGVGAPPNFVRYVMELYENGGTRLQVKGELSDRIPIKRGVRQGDPLSPLLFNLVVDTALRGLPAEVGFSVSPEIRVGALAFADDVVLAASTGRGLQLSIDRFATQLGVCGLSVNPGKSSTISIVPVAKVKKTKIVEGDFRVGGEKLASRGIAETWRYLGVDFVGAAVGSSVKTDLRRGLERIGRAPLKPQQRLRLLTVYLLPRLNYGLTFGRTTKGKLKKADQAVRAAVRGWLQLPHDAPVGYFHAKVKEGGLGIPALETTIPTLRKNRLLALRSSTWDVARALLDVEFVKRQLDWCDRQLSEEQRRSSFHKTRLHGSVDGVELKQAAECSASTRWVAQSAEGIPGRDYVHYHAVRINALPTRVRTSRGRPAMDRSCRACAAPAETLAHVVQVCPRTHGGRVKRHDAVTRTVAGSLSNKGWSVECEKTYRLPGGIVLRPDLVATRPDGEKVFILDMQVVSGSSNLRAAHEAKIRKYDRVDLKSAVASQRGIEVGRVEVAAATLSWRGIWHGKSAESLRAMGVPLGVLNGVTTRVILGSYLNWWGFSTSTSNFRKCQRGGVG</sequence>
<evidence type="ECO:0000313" key="5">
    <source>
        <dbReference type="EMBL" id="BES87412.1"/>
    </source>
</evidence>
<keyword evidence="5" id="KW-0548">Nucleotidyltransferase</keyword>
<feature type="compositionally biased region" description="Polar residues" evidence="2">
    <location>
        <begin position="36"/>
        <end position="53"/>
    </location>
</feature>
<reference evidence="5 6" key="1">
    <citation type="submission" date="2023-09" db="EMBL/GenBank/DDBJ databases">
        <title>Nesidiocoris tenuis whole genome shotgun sequence.</title>
        <authorList>
            <person name="Shibata T."/>
            <person name="Shimoda M."/>
            <person name="Kobayashi T."/>
            <person name="Uehara T."/>
        </authorList>
    </citation>
    <scope>NUCLEOTIDE SEQUENCE [LARGE SCALE GENOMIC DNA]</scope>
    <source>
        <strain evidence="5 6">Japan</strain>
    </source>
</reference>
<dbReference type="PROSITE" id="PS50157">
    <property type="entry name" value="ZINC_FINGER_C2H2_2"/>
    <property type="match status" value="1"/>
</dbReference>
<keyword evidence="1" id="KW-0863">Zinc-finger</keyword>
<dbReference type="Proteomes" id="UP001307889">
    <property type="component" value="Chromosome 1"/>
</dbReference>
<feature type="region of interest" description="Disordered" evidence="2">
    <location>
        <begin position="169"/>
        <end position="190"/>
    </location>
</feature>
<dbReference type="Pfam" id="PF00078">
    <property type="entry name" value="RVT_1"/>
    <property type="match status" value="1"/>
</dbReference>